<reference evidence="6 7" key="1">
    <citation type="journal article" date="2020" name="Genome Biol. Evol.">
        <title>A new high-quality draft genome assembly of the Chinese cordyceps Ophiocordyceps sinensis.</title>
        <authorList>
            <person name="Shu R."/>
            <person name="Zhang J."/>
            <person name="Meng Q."/>
            <person name="Zhang H."/>
            <person name="Zhou G."/>
            <person name="Li M."/>
            <person name="Wu P."/>
            <person name="Zhao Y."/>
            <person name="Chen C."/>
            <person name="Qin Q."/>
        </authorList>
    </citation>
    <scope>NUCLEOTIDE SEQUENCE [LARGE SCALE GENOMIC DNA]</scope>
    <source>
        <strain evidence="6 7">IOZ07</strain>
    </source>
</reference>
<dbReference type="PANTHER" id="PTHR43735:SF3">
    <property type="entry name" value="FERROPTOSIS SUPPRESSOR PROTEIN 1"/>
    <property type="match status" value="1"/>
</dbReference>
<keyword evidence="2" id="KW-0285">Flavoprotein</keyword>
<dbReference type="PANTHER" id="PTHR43735">
    <property type="entry name" value="APOPTOSIS-INDUCING FACTOR 1"/>
    <property type="match status" value="1"/>
</dbReference>
<comment type="caution">
    <text evidence="6">The sequence shown here is derived from an EMBL/GenBank/DDBJ whole genome shotgun (WGS) entry which is preliminary data.</text>
</comment>
<dbReference type="GO" id="GO:0050660">
    <property type="term" value="F:flavin adenine dinucleotide binding"/>
    <property type="evidence" value="ECO:0007669"/>
    <property type="project" value="TreeGrafter"/>
</dbReference>
<comment type="similarity">
    <text evidence="1">Belongs to the FAD-dependent oxidoreductase family.</text>
</comment>
<gene>
    <name evidence="6" type="ORF">G6O67_002341</name>
</gene>
<keyword evidence="4" id="KW-0560">Oxidoreductase</keyword>
<evidence type="ECO:0000256" key="3">
    <source>
        <dbReference type="ARBA" id="ARBA00022827"/>
    </source>
</evidence>
<evidence type="ECO:0000259" key="5">
    <source>
        <dbReference type="Pfam" id="PF07992"/>
    </source>
</evidence>
<evidence type="ECO:0000313" key="7">
    <source>
        <dbReference type="Proteomes" id="UP000557566"/>
    </source>
</evidence>
<keyword evidence="7" id="KW-1185">Reference proteome</keyword>
<evidence type="ECO:0000256" key="4">
    <source>
        <dbReference type="ARBA" id="ARBA00023002"/>
    </source>
</evidence>
<evidence type="ECO:0000256" key="1">
    <source>
        <dbReference type="ARBA" id="ARBA00006442"/>
    </source>
</evidence>
<dbReference type="EMBL" id="JAAVMX010000003">
    <property type="protein sequence ID" value="KAF4510459.1"/>
    <property type="molecule type" value="Genomic_DNA"/>
</dbReference>
<proteinExistence type="inferred from homology"/>
<keyword evidence="3" id="KW-0274">FAD</keyword>
<protein>
    <recommendedName>
        <fullName evidence="5">FAD/NAD(P)-binding domain-containing protein</fullName>
    </recommendedName>
</protein>
<dbReference type="SUPFAM" id="SSF51905">
    <property type="entry name" value="FAD/NAD(P)-binding domain"/>
    <property type="match status" value="1"/>
</dbReference>
<evidence type="ECO:0000313" key="6">
    <source>
        <dbReference type="EMBL" id="KAF4510459.1"/>
    </source>
</evidence>
<sequence length="391" mass="41667">MAQTIVILGAGLAAAPLIRQLMRTTVLGRDDLKLVVVAPNTHFYWPIAIPRVMVPGQLADDKVMFPWDAIFGQYPADKFEFVLGKASALDPSAKAVTVALGAPDGHGSTRSVTYHTLVIATGATARDDMPWKLLDTTERTAERLHSLQSDIRDAKTIVVAGGGATGSEVAGELGFEYAKSGVKEVYFVHSGNLPLAPPVLPSVRKQVATELKKLNVKVISDSTVANVSQTGRDTVLELRHADGSTRTLTAQAYIPATGVTPNTAFAPASMLDERGYIKQTAQLKAEGYDDIFVMGDAGNLEGSKAQAAEAQTRHLIKALPVHLAGGSVPAYAPNTKETMAVTLGRSRGTGQAGSMKLFSLLVWWIKGRFLGTDYAPLYAAGKKSMMASFEK</sequence>
<dbReference type="InterPro" id="IPR036188">
    <property type="entry name" value="FAD/NAD-bd_sf"/>
</dbReference>
<dbReference type="OrthoDB" id="202203at2759"/>
<evidence type="ECO:0000256" key="2">
    <source>
        <dbReference type="ARBA" id="ARBA00022630"/>
    </source>
</evidence>
<name>A0A8H4PU18_9HYPO</name>
<dbReference type="PRINTS" id="PR00368">
    <property type="entry name" value="FADPNR"/>
</dbReference>
<dbReference type="InterPro" id="IPR023753">
    <property type="entry name" value="FAD/NAD-binding_dom"/>
</dbReference>
<dbReference type="AlphaFoldDB" id="A0A8H4PU18"/>
<dbReference type="Proteomes" id="UP000557566">
    <property type="component" value="Unassembled WGS sequence"/>
</dbReference>
<organism evidence="6 7">
    <name type="scientific">Ophiocordyceps sinensis</name>
    <dbReference type="NCBI Taxonomy" id="72228"/>
    <lineage>
        <taxon>Eukaryota</taxon>
        <taxon>Fungi</taxon>
        <taxon>Dikarya</taxon>
        <taxon>Ascomycota</taxon>
        <taxon>Pezizomycotina</taxon>
        <taxon>Sordariomycetes</taxon>
        <taxon>Hypocreomycetidae</taxon>
        <taxon>Hypocreales</taxon>
        <taxon>Ophiocordycipitaceae</taxon>
        <taxon>Ophiocordyceps</taxon>
    </lineage>
</organism>
<dbReference type="GO" id="GO:0004174">
    <property type="term" value="F:electron-transferring-flavoprotein dehydrogenase activity"/>
    <property type="evidence" value="ECO:0007669"/>
    <property type="project" value="TreeGrafter"/>
</dbReference>
<dbReference type="Pfam" id="PF07992">
    <property type="entry name" value="Pyr_redox_2"/>
    <property type="match status" value="1"/>
</dbReference>
<dbReference type="Gene3D" id="3.50.50.100">
    <property type="match status" value="1"/>
</dbReference>
<feature type="domain" description="FAD/NAD(P)-binding" evidence="5">
    <location>
        <begin position="4"/>
        <end position="311"/>
    </location>
</feature>
<dbReference type="GO" id="GO:0005737">
    <property type="term" value="C:cytoplasm"/>
    <property type="evidence" value="ECO:0007669"/>
    <property type="project" value="TreeGrafter"/>
</dbReference>
<accession>A0A8H4PU18</accession>